<protein>
    <submittedName>
        <fullName evidence="1">Uncharacterized protein</fullName>
    </submittedName>
</protein>
<evidence type="ECO:0000313" key="2">
    <source>
        <dbReference type="Proteomes" id="UP001595690"/>
    </source>
</evidence>
<name>A0ABV8C6Q1_9PSEU</name>
<dbReference type="EMBL" id="JBHRZI010000038">
    <property type="protein sequence ID" value="MFC3897683.1"/>
    <property type="molecule type" value="Genomic_DNA"/>
</dbReference>
<comment type="caution">
    <text evidence="1">The sequence shown here is derived from an EMBL/GenBank/DDBJ whole genome shotgun (WGS) entry which is preliminary data.</text>
</comment>
<proteinExistence type="predicted"/>
<dbReference type="RefSeq" id="WP_382379166.1">
    <property type="nucleotide sequence ID" value="NZ_JBHRZI010000038.1"/>
</dbReference>
<sequence length="56" mass="5794">MATSVSFSVGGGTRDQGRTELGRLGGFKLIHSLWSSGCPDETRTVTQRIGVAGIAA</sequence>
<gene>
    <name evidence="1" type="ORF">ACFOWZ_39960</name>
</gene>
<keyword evidence="2" id="KW-1185">Reference proteome</keyword>
<evidence type="ECO:0000313" key="1">
    <source>
        <dbReference type="EMBL" id="MFC3897683.1"/>
    </source>
</evidence>
<organism evidence="1 2">
    <name type="scientific">Lentzea rhizosphaerae</name>
    <dbReference type="NCBI Taxonomy" id="2041025"/>
    <lineage>
        <taxon>Bacteria</taxon>
        <taxon>Bacillati</taxon>
        <taxon>Actinomycetota</taxon>
        <taxon>Actinomycetes</taxon>
        <taxon>Pseudonocardiales</taxon>
        <taxon>Pseudonocardiaceae</taxon>
        <taxon>Lentzea</taxon>
    </lineage>
</organism>
<reference evidence="2" key="1">
    <citation type="journal article" date="2019" name="Int. J. Syst. Evol. Microbiol.">
        <title>The Global Catalogue of Microorganisms (GCM) 10K type strain sequencing project: providing services to taxonomists for standard genome sequencing and annotation.</title>
        <authorList>
            <consortium name="The Broad Institute Genomics Platform"/>
            <consortium name="The Broad Institute Genome Sequencing Center for Infectious Disease"/>
            <person name="Wu L."/>
            <person name="Ma J."/>
        </authorList>
    </citation>
    <scope>NUCLEOTIDE SEQUENCE [LARGE SCALE GENOMIC DNA]</scope>
    <source>
        <strain evidence="2">CGMCC 4.7405</strain>
    </source>
</reference>
<dbReference type="Proteomes" id="UP001595690">
    <property type="component" value="Unassembled WGS sequence"/>
</dbReference>
<accession>A0ABV8C6Q1</accession>